<sequence>MAPTFQKRTRSATDIKKLAERLQKAQMNFWGSGQTTTDNHFLIETLDYQIQEEAEEAEEAFRPFGRDSVAYKDVTDKPIPQHVEYFRLLTGYVVAKYIRKQEKCEQCLADLTIPKRRACRKERNRIVTRNVHDNIIVTSRCLKSEFCREHVHAAFNEAYEILYNTIEEHMPDLKIGERIQETIADQVPFFKGKGTCTSDDHRRNLPTYVIKFVLKGKNFKGSIRPQCVRLQ</sequence>
<protein>
    <submittedName>
        <fullName evidence="1">Uncharacterized protein</fullName>
    </submittedName>
</protein>
<dbReference type="AlphaFoldDB" id="A0A1A9V4C7"/>
<organism evidence="1 2">
    <name type="scientific">Glossina austeni</name>
    <name type="common">Savannah tsetse fly</name>
    <dbReference type="NCBI Taxonomy" id="7395"/>
    <lineage>
        <taxon>Eukaryota</taxon>
        <taxon>Metazoa</taxon>
        <taxon>Ecdysozoa</taxon>
        <taxon>Arthropoda</taxon>
        <taxon>Hexapoda</taxon>
        <taxon>Insecta</taxon>
        <taxon>Pterygota</taxon>
        <taxon>Neoptera</taxon>
        <taxon>Endopterygota</taxon>
        <taxon>Diptera</taxon>
        <taxon>Brachycera</taxon>
        <taxon>Muscomorpha</taxon>
        <taxon>Hippoboscoidea</taxon>
        <taxon>Glossinidae</taxon>
        <taxon>Glossina</taxon>
    </lineage>
</organism>
<accession>A0A1A9V4C7</accession>
<proteinExistence type="predicted"/>
<dbReference type="EnsemblMetazoa" id="GAUT025411-RA">
    <property type="protein sequence ID" value="GAUT025411-PA"/>
    <property type="gene ID" value="GAUT025411"/>
</dbReference>
<reference evidence="1" key="1">
    <citation type="submission" date="2020-05" db="UniProtKB">
        <authorList>
            <consortium name="EnsemblMetazoa"/>
        </authorList>
    </citation>
    <scope>IDENTIFICATION</scope>
    <source>
        <strain evidence="1">TTRI</strain>
    </source>
</reference>
<name>A0A1A9V4C7_GLOAU</name>
<dbReference type="Proteomes" id="UP000078200">
    <property type="component" value="Unassembled WGS sequence"/>
</dbReference>
<keyword evidence="2" id="KW-1185">Reference proteome</keyword>
<evidence type="ECO:0000313" key="1">
    <source>
        <dbReference type="EnsemblMetazoa" id="GAUT025411-PA"/>
    </source>
</evidence>
<dbReference type="VEuPathDB" id="VectorBase:GAUT025411"/>
<evidence type="ECO:0000313" key="2">
    <source>
        <dbReference type="Proteomes" id="UP000078200"/>
    </source>
</evidence>